<dbReference type="CDD" id="cd00085">
    <property type="entry name" value="HNHc"/>
    <property type="match status" value="1"/>
</dbReference>
<proteinExistence type="predicted"/>
<sequence length="224" mass="26321">MNYIKIYFQIIERAKNRKELRGYAEIHHIEPICIGGSDDEKNLVKLTAKEHFIAHLLLAKAYPGEPGLVTAAFLMRSNPNNKRKTVSKEYSWLKRAHQENMKRIQSGVNNSQFGSTWIHNPTTGEIKKIDREQIIPEGFFHGRNSKSCDRCSERVKTDVKYCKECREAVLKDFHRSRNVFLGREQEFYRLYDEHKNINKVCKLMGFPASDSHWFYGAKKLLERR</sequence>
<evidence type="ECO:0000259" key="1">
    <source>
        <dbReference type="SMART" id="SM00507"/>
    </source>
</evidence>
<accession>A0A1W6DYR0</accession>
<evidence type="ECO:0000313" key="2">
    <source>
        <dbReference type="EMBL" id="ARK07912.1"/>
    </source>
</evidence>
<name>A0A1W6DYR0_9CAUD</name>
<evidence type="ECO:0000313" key="3">
    <source>
        <dbReference type="Proteomes" id="UP000221506"/>
    </source>
</evidence>
<feature type="domain" description="HNH nuclease" evidence="1">
    <location>
        <begin position="5"/>
        <end position="52"/>
    </location>
</feature>
<gene>
    <name evidence="2" type="ORF">phiA829_092</name>
</gene>
<dbReference type="Proteomes" id="UP000221506">
    <property type="component" value="Segment"/>
</dbReference>
<keyword evidence="3" id="KW-1185">Reference proteome</keyword>
<protein>
    <recommendedName>
        <fullName evidence="1">HNH nuclease domain-containing protein</fullName>
    </recommendedName>
</protein>
<dbReference type="InterPro" id="IPR003615">
    <property type="entry name" value="HNH_nuc"/>
</dbReference>
<reference evidence="2 3" key="1">
    <citation type="submission" date="2017-04" db="EMBL/GenBank/DDBJ databases">
        <title>Complete genome sequence and characterization of temperature-dependent bacteriophage phiA8-29 infecting Aeromonas.</title>
        <authorList>
            <person name="He Y."/>
            <person name="Yang H."/>
        </authorList>
    </citation>
    <scope>NUCLEOTIDE SEQUENCE [LARGE SCALE GENOMIC DNA]</scope>
</reference>
<dbReference type="EMBL" id="KY914485">
    <property type="protein sequence ID" value="ARK07912.1"/>
    <property type="molecule type" value="Genomic_DNA"/>
</dbReference>
<dbReference type="SMART" id="SM00507">
    <property type="entry name" value="HNHc"/>
    <property type="match status" value="1"/>
</dbReference>
<organism evidence="2 3">
    <name type="scientific">Aeromonas phage phiA8-29</name>
    <dbReference type="NCBI Taxonomy" id="1978922"/>
    <lineage>
        <taxon>Viruses</taxon>
        <taxon>Duplodnaviria</taxon>
        <taxon>Heunggongvirae</taxon>
        <taxon>Uroviricota</taxon>
        <taxon>Caudoviricetes</taxon>
        <taxon>Pantevenvirales</taxon>
        <taxon>Ackermannviridae</taxon>
        <taxon>Tedavirus</taxon>
        <taxon>Tedavirus A829</taxon>
    </lineage>
</organism>